<keyword evidence="7" id="KW-1185">Reference proteome</keyword>
<evidence type="ECO:0000313" key="6">
    <source>
        <dbReference type="EMBL" id="KXS10000.1"/>
    </source>
</evidence>
<organism evidence="6 7">
    <name type="scientific">Gonapodya prolifera (strain JEL478)</name>
    <name type="common">Monoblepharis prolifera</name>
    <dbReference type="NCBI Taxonomy" id="1344416"/>
    <lineage>
        <taxon>Eukaryota</taxon>
        <taxon>Fungi</taxon>
        <taxon>Fungi incertae sedis</taxon>
        <taxon>Chytridiomycota</taxon>
        <taxon>Chytridiomycota incertae sedis</taxon>
        <taxon>Monoblepharidomycetes</taxon>
        <taxon>Monoblepharidales</taxon>
        <taxon>Gonapodyaceae</taxon>
        <taxon>Gonapodya</taxon>
    </lineage>
</organism>
<feature type="domain" description="RMT2" evidence="5">
    <location>
        <begin position="218"/>
        <end position="500"/>
    </location>
</feature>
<name>A0A138ZZS0_GONPJ</name>
<dbReference type="Gene3D" id="1.25.40.20">
    <property type="entry name" value="Ankyrin repeat-containing domain"/>
    <property type="match status" value="1"/>
</dbReference>
<dbReference type="SMART" id="SM00248">
    <property type="entry name" value="ANK"/>
    <property type="match status" value="2"/>
</dbReference>
<dbReference type="GO" id="GO:0032259">
    <property type="term" value="P:methylation"/>
    <property type="evidence" value="ECO:0007669"/>
    <property type="project" value="UniProtKB-KW"/>
</dbReference>
<evidence type="ECO:0000259" key="5">
    <source>
        <dbReference type="PROSITE" id="PS51559"/>
    </source>
</evidence>
<dbReference type="STRING" id="1344416.A0A138ZZS0"/>
<dbReference type="Gene3D" id="3.40.50.150">
    <property type="entry name" value="Vaccinia Virus protein VP39"/>
    <property type="match status" value="1"/>
</dbReference>
<keyword evidence="4" id="KW-0040">ANK repeat</keyword>
<dbReference type="InterPro" id="IPR036770">
    <property type="entry name" value="Ankyrin_rpt-contain_sf"/>
</dbReference>
<dbReference type="PROSITE" id="PS50297">
    <property type="entry name" value="ANK_REP_REGION"/>
    <property type="match status" value="1"/>
</dbReference>
<dbReference type="InterPro" id="IPR026480">
    <property type="entry name" value="RMT2_dom"/>
</dbReference>
<dbReference type="SUPFAM" id="SSF53335">
    <property type="entry name" value="S-adenosyl-L-methionine-dependent methyltransferases"/>
    <property type="match status" value="1"/>
</dbReference>
<dbReference type="AlphaFoldDB" id="A0A138ZZS0"/>
<reference evidence="6 7" key="1">
    <citation type="journal article" date="2015" name="Genome Biol. Evol.">
        <title>Phylogenomic analyses indicate that early fungi evolved digesting cell walls of algal ancestors of land plants.</title>
        <authorList>
            <person name="Chang Y."/>
            <person name="Wang S."/>
            <person name="Sekimoto S."/>
            <person name="Aerts A.L."/>
            <person name="Choi C."/>
            <person name="Clum A."/>
            <person name="LaButti K.M."/>
            <person name="Lindquist E.A."/>
            <person name="Yee Ngan C."/>
            <person name="Ohm R.A."/>
            <person name="Salamov A.A."/>
            <person name="Grigoriev I.V."/>
            <person name="Spatafora J.W."/>
            <person name="Berbee M.L."/>
        </authorList>
    </citation>
    <scope>NUCLEOTIDE SEQUENCE [LARGE SCALE GENOMIC DNA]</scope>
    <source>
        <strain evidence="6 7">JEL478</strain>
    </source>
</reference>
<evidence type="ECO:0000256" key="3">
    <source>
        <dbReference type="ARBA" id="ARBA00022691"/>
    </source>
</evidence>
<dbReference type="PROSITE" id="PS51559">
    <property type="entry name" value="SAM_RMT2"/>
    <property type="match status" value="1"/>
</dbReference>
<evidence type="ECO:0000256" key="1">
    <source>
        <dbReference type="ARBA" id="ARBA00022603"/>
    </source>
</evidence>
<keyword evidence="2" id="KW-0808">Transferase</keyword>
<dbReference type="GO" id="GO:0005737">
    <property type="term" value="C:cytoplasm"/>
    <property type="evidence" value="ECO:0007669"/>
    <property type="project" value="TreeGrafter"/>
</dbReference>
<keyword evidence="3" id="KW-0949">S-adenosyl-L-methionine</keyword>
<dbReference type="InterPro" id="IPR051038">
    <property type="entry name" value="RMT2/GAMT_Mtase"/>
</dbReference>
<accession>A0A138ZZS0</accession>
<dbReference type="PANTHER" id="PTHR32379">
    <property type="entry name" value="GUANIDINOACETATE N-METHYLTRANSFERASE"/>
    <property type="match status" value="1"/>
</dbReference>
<evidence type="ECO:0000256" key="4">
    <source>
        <dbReference type="PROSITE-ProRule" id="PRU00023"/>
    </source>
</evidence>
<dbReference type="GO" id="GO:0005634">
    <property type="term" value="C:nucleus"/>
    <property type="evidence" value="ECO:0007669"/>
    <property type="project" value="TreeGrafter"/>
</dbReference>
<dbReference type="OMA" id="IEMEWER"/>
<proteinExistence type="predicted"/>
<gene>
    <name evidence="6" type="ORF">M427DRAFT_159869</name>
</gene>
<keyword evidence="1" id="KW-0489">Methyltransferase</keyword>
<evidence type="ECO:0000256" key="2">
    <source>
        <dbReference type="ARBA" id="ARBA00022679"/>
    </source>
</evidence>
<dbReference type="InterPro" id="IPR029063">
    <property type="entry name" value="SAM-dependent_MTases_sf"/>
</dbReference>
<dbReference type="Proteomes" id="UP000070544">
    <property type="component" value="Unassembled WGS sequence"/>
</dbReference>
<dbReference type="Pfam" id="PF13857">
    <property type="entry name" value="Ank_5"/>
    <property type="match status" value="1"/>
</dbReference>
<dbReference type="SUPFAM" id="SSF48403">
    <property type="entry name" value="Ankyrin repeat"/>
    <property type="match status" value="1"/>
</dbReference>
<evidence type="ECO:0000313" key="7">
    <source>
        <dbReference type="Proteomes" id="UP000070544"/>
    </source>
</evidence>
<feature type="repeat" description="ANK" evidence="4">
    <location>
        <begin position="47"/>
        <end position="79"/>
    </location>
</feature>
<sequence length="500" mass="54212">MPHAVPSPPSSDAAYFFSAVAAADIPLVSSILNEHPDIIHETQPDHPRRSALHLAAETGSIPLVELLIDRGCPWNAADDDYCTAGEIAKQKGHEELYERLVDEGVRCELVLRALMDMDVDEDDDEEVDDAVVEDADDAGNEEGSNDVDGDGHAEVDVSAAAEETTSATTLPLPAIDMTVHGKSIYVNGRRVVIGGSLAADKSEAVDKADGGVEMEIEKSTGTSLEEYLSRPVSYSHDKDGNERLLDDEGNPIEMEWERPIMIATAEAILPLPKEGASPTLTGLNIGFGMGMVDTAIQARRPLNHYICEAHPIVLERMVSTGWIDRGTLSEPRTSSTSRPSARCLVGTWQDTLSAEGLAKAGVPPNSFDGIFFDTFSEVYETSLLPLHKSYLPRLLRRPDPADPADTGGVYSFFNGLASGNTFFHDVACRVAEADLREAGFEVEWVNVPFAGPEEVTGDVKGGKEAIGEGEAVKGVWEGTRYAYWRLGGVYRMPLVRWARE</sequence>
<dbReference type="PROSITE" id="PS50088">
    <property type="entry name" value="ANK_REPEAT"/>
    <property type="match status" value="1"/>
</dbReference>
<dbReference type="PANTHER" id="PTHR32379:SF1">
    <property type="entry name" value="GUANIDINOACETATE N-METHYLTRANSFERASE"/>
    <property type="match status" value="1"/>
</dbReference>
<dbReference type="GO" id="GO:0019702">
    <property type="term" value="F:protein arginine N5-methyltransferase activity"/>
    <property type="evidence" value="ECO:0007669"/>
    <property type="project" value="TreeGrafter"/>
</dbReference>
<dbReference type="OrthoDB" id="19014at2759"/>
<dbReference type="EMBL" id="KQ965839">
    <property type="protein sequence ID" value="KXS10000.1"/>
    <property type="molecule type" value="Genomic_DNA"/>
</dbReference>
<dbReference type="InterPro" id="IPR002110">
    <property type="entry name" value="Ankyrin_rpt"/>
</dbReference>
<protein>
    <recommendedName>
        <fullName evidence="5">RMT2 domain-containing protein</fullName>
    </recommendedName>
</protein>